<protein>
    <recommendedName>
        <fullName evidence="4">Gti1/Pac2 family protein</fullName>
    </recommendedName>
</protein>
<sequence length="203" mass="22700">MASTSSPLTPTYYGYIASTLDGLLLFEAYLSGDLKQVPRRPNDRERARLIRSGSVFIYEEHSSGIKRWTDGIPWSPSRTLEDFLVYRELERPLCHGEKRAAKRSKRSLGISNSVVLCGTSVSGAERSLVEPIVDSYGLIEGGLVKKTLSVTIGGVQHHLVSYYTVADILSDKLTTPSKDPRFKYLTPRPDLITKQNFYTKLAK</sequence>
<evidence type="ECO:0008006" key="4">
    <source>
        <dbReference type="Google" id="ProtNLM"/>
    </source>
</evidence>
<comment type="similarity">
    <text evidence="1">Belongs to the MIT1/WOR1 family.</text>
</comment>
<dbReference type="OrthoDB" id="5319641at2759"/>
<dbReference type="GO" id="GO:0003677">
    <property type="term" value="F:DNA binding"/>
    <property type="evidence" value="ECO:0007669"/>
    <property type="project" value="TreeGrafter"/>
</dbReference>
<evidence type="ECO:0000313" key="2">
    <source>
        <dbReference type="EMBL" id="KIM99992.1"/>
    </source>
</evidence>
<reference evidence="2 3" key="1">
    <citation type="submission" date="2014-04" db="EMBL/GenBank/DDBJ databases">
        <authorList>
            <consortium name="DOE Joint Genome Institute"/>
            <person name="Kuo A."/>
            <person name="Martino E."/>
            <person name="Perotto S."/>
            <person name="Kohler A."/>
            <person name="Nagy L.G."/>
            <person name="Floudas D."/>
            <person name="Copeland A."/>
            <person name="Barry K.W."/>
            <person name="Cichocki N."/>
            <person name="Veneault-Fourrey C."/>
            <person name="LaButti K."/>
            <person name="Lindquist E.A."/>
            <person name="Lipzen A."/>
            <person name="Lundell T."/>
            <person name="Morin E."/>
            <person name="Murat C."/>
            <person name="Sun H."/>
            <person name="Tunlid A."/>
            <person name="Henrissat B."/>
            <person name="Grigoriev I.V."/>
            <person name="Hibbett D.S."/>
            <person name="Martin F."/>
            <person name="Nordberg H.P."/>
            <person name="Cantor M.N."/>
            <person name="Hua S.X."/>
        </authorList>
    </citation>
    <scope>NUCLEOTIDE SEQUENCE [LARGE SCALE GENOMIC DNA]</scope>
    <source>
        <strain evidence="2 3">Zn</strain>
    </source>
</reference>
<gene>
    <name evidence="2" type="ORF">OIDMADRAFT_125689</name>
</gene>
<dbReference type="InParanoid" id="A0A0C3DDF7"/>
<dbReference type="PANTHER" id="PTHR28027:SF2">
    <property type="entry name" value="TRANSCRIPTIONAL REGULATOR MIT1"/>
    <property type="match status" value="1"/>
</dbReference>
<dbReference type="AlphaFoldDB" id="A0A0C3DDF7"/>
<evidence type="ECO:0000313" key="3">
    <source>
        <dbReference type="Proteomes" id="UP000054321"/>
    </source>
</evidence>
<dbReference type="HOGENOM" id="CLU_028895_3_1_1"/>
<dbReference type="Pfam" id="PF09729">
    <property type="entry name" value="Gti1_Pac2"/>
    <property type="match status" value="1"/>
</dbReference>
<dbReference type="InterPro" id="IPR018608">
    <property type="entry name" value="Gti1/Pac2"/>
</dbReference>
<organism evidence="2 3">
    <name type="scientific">Oidiodendron maius (strain Zn)</name>
    <dbReference type="NCBI Taxonomy" id="913774"/>
    <lineage>
        <taxon>Eukaryota</taxon>
        <taxon>Fungi</taxon>
        <taxon>Dikarya</taxon>
        <taxon>Ascomycota</taxon>
        <taxon>Pezizomycotina</taxon>
        <taxon>Leotiomycetes</taxon>
        <taxon>Leotiomycetes incertae sedis</taxon>
        <taxon>Myxotrichaceae</taxon>
        <taxon>Oidiodendron</taxon>
    </lineage>
</organism>
<reference evidence="3" key="2">
    <citation type="submission" date="2015-01" db="EMBL/GenBank/DDBJ databases">
        <title>Evolutionary Origins and Diversification of the Mycorrhizal Mutualists.</title>
        <authorList>
            <consortium name="DOE Joint Genome Institute"/>
            <consortium name="Mycorrhizal Genomics Consortium"/>
            <person name="Kohler A."/>
            <person name="Kuo A."/>
            <person name="Nagy L.G."/>
            <person name="Floudas D."/>
            <person name="Copeland A."/>
            <person name="Barry K.W."/>
            <person name="Cichocki N."/>
            <person name="Veneault-Fourrey C."/>
            <person name="LaButti K."/>
            <person name="Lindquist E.A."/>
            <person name="Lipzen A."/>
            <person name="Lundell T."/>
            <person name="Morin E."/>
            <person name="Murat C."/>
            <person name="Riley R."/>
            <person name="Ohm R."/>
            <person name="Sun H."/>
            <person name="Tunlid A."/>
            <person name="Henrissat B."/>
            <person name="Grigoriev I.V."/>
            <person name="Hibbett D.S."/>
            <person name="Martin F."/>
        </authorList>
    </citation>
    <scope>NUCLEOTIDE SEQUENCE [LARGE SCALE GENOMIC DNA]</scope>
    <source>
        <strain evidence="3">Zn</strain>
    </source>
</reference>
<accession>A0A0C3DDF7</accession>
<dbReference type="PANTHER" id="PTHR28027">
    <property type="entry name" value="TRANSCRIPTIONAL REGULATOR MIT1"/>
    <property type="match status" value="1"/>
</dbReference>
<name>A0A0C3DDF7_OIDMZ</name>
<dbReference type="EMBL" id="KN832878">
    <property type="protein sequence ID" value="KIM99992.1"/>
    <property type="molecule type" value="Genomic_DNA"/>
</dbReference>
<dbReference type="Proteomes" id="UP000054321">
    <property type="component" value="Unassembled WGS sequence"/>
</dbReference>
<keyword evidence="3" id="KW-1185">Reference proteome</keyword>
<proteinExistence type="inferred from homology"/>
<evidence type="ECO:0000256" key="1">
    <source>
        <dbReference type="ARBA" id="ARBA00008359"/>
    </source>
</evidence>